<dbReference type="RefSeq" id="WP_147575910.1">
    <property type="nucleotide sequence ID" value="NZ_VOWB01000079.1"/>
</dbReference>
<dbReference type="AlphaFoldDB" id="A0A5C7DPC6"/>
<evidence type="ECO:0000313" key="2">
    <source>
        <dbReference type="EMBL" id="TXE79010.1"/>
    </source>
</evidence>
<dbReference type="EMBL" id="VOWB01000079">
    <property type="protein sequence ID" value="TXE79010.1"/>
    <property type="molecule type" value="Genomic_DNA"/>
</dbReference>
<evidence type="ECO:0000313" key="3">
    <source>
        <dbReference type="Proteomes" id="UP000321310"/>
    </source>
</evidence>
<name>A0A5C7DPC6_9BACT</name>
<proteinExistence type="predicted"/>
<dbReference type="Proteomes" id="UP000321310">
    <property type="component" value="Unassembled WGS sequence"/>
</dbReference>
<gene>
    <name evidence="2" type="ORF">FPD46_07070</name>
</gene>
<accession>A0A5C7DPC6</accession>
<comment type="caution">
    <text evidence="2">The sequence shown here is derived from an EMBL/GenBank/DDBJ whole genome shotgun (WGS) entry which is preliminary data.</text>
</comment>
<organism evidence="2 3">
    <name type="scientific">Campylobacter peloridis</name>
    <dbReference type="NCBI Taxonomy" id="488546"/>
    <lineage>
        <taxon>Bacteria</taxon>
        <taxon>Pseudomonadati</taxon>
        <taxon>Campylobacterota</taxon>
        <taxon>Epsilonproteobacteria</taxon>
        <taxon>Campylobacterales</taxon>
        <taxon>Campylobacteraceae</taxon>
        <taxon>Campylobacter</taxon>
    </lineage>
</organism>
<evidence type="ECO:0000259" key="1">
    <source>
        <dbReference type="Pfam" id="PF13643"/>
    </source>
</evidence>
<protein>
    <submittedName>
        <fullName evidence="2">DUF4145 domain-containing protein</fullName>
    </submittedName>
</protein>
<dbReference type="Pfam" id="PF13643">
    <property type="entry name" value="DUF4145"/>
    <property type="match status" value="1"/>
</dbReference>
<reference evidence="2 3" key="1">
    <citation type="submission" date="2019-07" db="EMBL/GenBank/DDBJ databases">
        <title>Rapid identification of Enteric Bacteria from Whole Genome Sequences (WGS) using Average Nucleotide Identity (ANI).</title>
        <authorList>
            <person name="Lane C."/>
        </authorList>
    </citation>
    <scope>NUCLEOTIDE SEQUENCE [LARGE SCALE GENOMIC DNA]</scope>
    <source>
        <strain evidence="2 3">2016D-0250</strain>
    </source>
</reference>
<sequence length="224" mass="26199">MNKYIKPFFKGKAFNCPHCRAYSSMQWDDFLERNILNTITIKQVEGYSFFESTCYLCKRSVIWYLKDENPKIFFPREVAIPPEENMPENVKEIYEEASLVLGDSPRASCALLRLALQELMKYLKENIQIYNGLKNRNINEDIKEIINIGNFYQEQKESLEEAMNSIRLIGNKASHPSELDINDNSEIANILFEMINFIVGEIITKPKEREERLNKLKNAIGEKQ</sequence>
<feature type="domain" description="DUF4145" evidence="1">
    <location>
        <begin position="95"/>
        <end position="190"/>
    </location>
</feature>
<dbReference type="InterPro" id="IPR025285">
    <property type="entry name" value="DUF4145"/>
</dbReference>